<dbReference type="GeneID" id="80544047"/>
<keyword evidence="9 21" id="KW-0547">Nucleotide-binding</keyword>
<keyword evidence="12 21" id="KW-0946">Virion</keyword>
<dbReference type="EMBL" id="MW826497">
    <property type="protein sequence ID" value="QXV86525.1"/>
    <property type="molecule type" value="Genomic_RNA"/>
</dbReference>
<evidence type="ECO:0000256" key="6">
    <source>
        <dbReference type="ARBA" id="ARBA00022679"/>
    </source>
</evidence>
<organism evidence="24 25">
    <name type="scientific">Arlivirus sp. virus</name>
    <dbReference type="NCBI Taxonomy" id="2809160"/>
    <lineage>
        <taxon>Viruses</taxon>
        <taxon>Riboviria</taxon>
        <taxon>Orthornavirae</taxon>
        <taxon>Negarnaviricota</taxon>
        <taxon>Haploviricotina</taxon>
        <taxon>Monjiviricetes</taxon>
        <taxon>Mononegavirales</taxon>
        <taxon>Lispiviridae</taxon>
        <taxon>Avesvirus</taxon>
        <taxon>Avesvirus sinense</taxon>
    </lineage>
</organism>
<evidence type="ECO:0000259" key="23">
    <source>
        <dbReference type="PROSITE" id="PS51590"/>
    </source>
</evidence>
<reference evidence="24 25" key="1">
    <citation type="submission" date="2021-02" db="EMBL/GenBank/DDBJ databases">
        <title>RNA virus diversity of birds and small mammals from Qiang-Tibet plateau of China.</title>
        <authorList>
            <person name="Zhu W."/>
            <person name="Yang J."/>
            <person name="Huang Y."/>
            <person name="Lu S."/>
            <person name="Xu J."/>
        </authorList>
    </citation>
    <scope>NUCLEOTIDE SEQUENCE [LARGE SCALE GENOMIC DNA]</scope>
    <source>
        <strain evidence="24">YSN1024</strain>
    </source>
</reference>
<evidence type="ECO:0000256" key="12">
    <source>
        <dbReference type="ARBA" id="ARBA00022844"/>
    </source>
</evidence>
<evidence type="ECO:0000256" key="17">
    <source>
        <dbReference type="ARBA" id="ARBA00024499"/>
    </source>
</evidence>
<keyword evidence="6 21" id="KW-0808">Transferase</keyword>
<dbReference type="GO" id="GO:0044423">
    <property type="term" value="C:virion component"/>
    <property type="evidence" value="ECO:0007669"/>
    <property type="project" value="UniProtKB-KW"/>
</dbReference>
<evidence type="ECO:0000256" key="16">
    <source>
        <dbReference type="ARBA" id="ARBA00024494"/>
    </source>
</evidence>
<comment type="catalytic activity">
    <reaction evidence="20 21">
        <text>GTP + H2O = GDP + phosphate + H(+)</text>
        <dbReference type="Rhea" id="RHEA:19669"/>
        <dbReference type="ChEBI" id="CHEBI:15377"/>
        <dbReference type="ChEBI" id="CHEBI:15378"/>
        <dbReference type="ChEBI" id="CHEBI:37565"/>
        <dbReference type="ChEBI" id="CHEBI:43474"/>
        <dbReference type="ChEBI" id="CHEBI:58189"/>
    </reaction>
</comment>
<dbReference type="PROSITE" id="PS51590">
    <property type="entry name" value="SAM_MT_MNV_L"/>
    <property type="match status" value="1"/>
</dbReference>
<dbReference type="InterPro" id="IPR014023">
    <property type="entry name" value="Mononeg_RNA_pol_cat"/>
</dbReference>
<evidence type="ECO:0000256" key="7">
    <source>
        <dbReference type="ARBA" id="ARBA00022691"/>
    </source>
</evidence>
<feature type="domain" description="RdRp catalytic" evidence="22">
    <location>
        <begin position="592"/>
        <end position="790"/>
    </location>
</feature>
<comment type="similarity">
    <text evidence="2 21">Belongs to the paramyxovirus L protein family.</text>
</comment>
<keyword evidence="14 21" id="KW-0506">mRNA capping</keyword>
<evidence type="ECO:0000256" key="5">
    <source>
        <dbReference type="ARBA" id="ARBA00022664"/>
    </source>
</evidence>
<evidence type="ECO:0000256" key="13">
    <source>
        <dbReference type="ARBA" id="ARBA00022953"/>
    </source>
</evidence>
<dbReference type="EC" id="2.7.7.48" evidence="21"/>
<comment type="catalytic activity">
    <reaction evidence="17 21">
        <text>a 5'-end (5'-triphosphoguanosine)-(2'-O-methyladenylyl)-adenylyl-cytidylyl-adenosine in mRNA + S-adenosyl-L-methionine = a 5'-end (N(7)-methyl 5'-triphosphoguanosine)-(2'-O-methyladenylyl)-adenylyl-cytidylyl-adenosine in mRNA + S-adenosyl-L-homocysteine</text>
        <dbReference type="Rhea" id="RHEA:65440"/>
        <dbReference type="Rhea" id="RHEA-COMP:16798"/>
        <dbReference type="Rhea" id="RHEA-COMP:16801"/>
        <dbReference type="ChEBI" id="CHEBI:57856"/>
        <dbReference type="ChEBI" id="CHEBI:59789"/>
        <dbReference type="ChEBI" id="CHEBI:156482"/>
        <dbReference type="ChEBI" id="CHEBI:156483"/>
    </reaction>
</comment>
<accession>A0AAX1PCV8</accession>
<dbReference type="EC" id="2.1.1.-" evidence="21"/>
<dbReference type="InterPro" id="IPR025786">
    <property type="entry name" value="Mononega_L_MeTrfase"/>
</dbReference>
<keyword evidence="4 21" id="KW-0489">Methyltransferase</keyword>
<comment type="function">
    <text evidence="1 21">RNA-directed RNA polymerase that catalyzes the replication of viral genomic RNA. The template is composed of the viral RNA tightly encapsidated by the nucleoprotein (N). The replicase mode is dependent on intracellular N protein concentration. In this mode, the polymerase replicates the whole viral genome without recognizing transcriptional signals, and the replicated genome is not caped or polyadenylated.</text>
</comment>
<sequence length="2160" mass="249226">MDLDSLEDLHFDDNYQPSPEYDPDLHLQEAIRSDIRRHIISHLFDKSYPIPITLKQDSNILSQNDVPKNQIVITNEHIYPLIWDISGLKIPPTEGVEFNDILDESKIYRPHVDIRDLSIPLKIAKEMSIISLQILDNYSNCNSRNTQDSIKNYTPCQEILTYHRLRLFWYTIRNKMYLRMRRGQQVLEKFETIYKTINYVYILNHVILLEINQLLYMLDYGQVLMIHDTITSRYLSLLTCHLAPHFKLNHLPSINGLLELYHWGDKIIKEDGNQAYDIIKTLEPVCVGIHLDRYDTLSISHSFFKELVEKQTNERSKIEIKNLYNLIDKNSPTPSHIFEFFGCYRHFGHPTVNEELGCEKMKEQTRMENEIDEEVVQQITGAWNRFFIINFIRKNHRWPQCQTHLPPDHLLSKLINNGVTHMDEYMHTISLEDWSTITYDQEFEFDYFPDFLELLSDKSLSPYLLNWYRVYNRDLINVSHTGVMKESRRVLMEILNRKEVNVELICKTIKNRKIPDSWKVIGLHAKERELKIPARLFAMMVLEMRLYFCCTESNIARTIFKYMPCQTMNWRETDLLRHIHNVTQPTRKQDYVTITISLDFEKWNNRWRKESTDPIFKNIDDLLGQKGLYTYSHEFFKSSYYYLSSHLNPPSHLLKKNIKSMSKDDPKMTFRESQTTWAGQDGGCEGLRQKGWTTVTSGSLLAAEYILGIKSIITGQGDNQVIVAFFPVPTKYEDSSGYLTSGNEELRKEIQRYLIFLKKISAQIGMNIKLEETWVSQHLFNYGKEILSHGVFLTSVLKKISRMFISVSDNYPSLSNRIAAIHTAGHSACLKGVDPFLPYFLAVLEITNLVILEDIEPVTTNHRIKLLKSTSSKRFDVHFLLFLNMYPKDYGGYPVMCVFDYLYRGHPDPITSWLTWLKYASKYNGMALRIMQWIISCNGISSKIDYKMIIQDPVSLNWARPVNGVNVIKNSLEATLRDVTKNEQIRLLLRGVSKTNSDAIIDYLAHTTPFSPRVLNTIFRNSPEGARMDFISTFTDMRTLKNVTNKKAMHQLREKLLDCDVKWFEFIRDRYQIIVEKSAGWNADYTKSLKSLKLRQSDILSLNYCTTQIAQYLRNMSWRKEIEHVTVPHPLDQTILVSESPHTLSNPSDLRLTANLTEMFSECVTFIYHPNGPSSDKVKIDHINNCFANDPRFRKGPFSPYYGSGTAPKISSRLLSFPKTDRSLVAAQSLLKTKMWVTKEGGSFSTFLSALIKSRSPLPEDVLKAATGSFSGGSVAHRFDDVVTKHESRPNMRVNFFSQVYISSDSMGKYSRGLENYTIHFQGLFLAGLFGIQHHILHSSDFDTKRVFYQYIRCNDCCQLIEEKFLENDYPAPNITPITKCKLLFSEIPDIGKKIIWKDTGGIELLSTTSPSSKKIIIDGRSLAAGWMLLGESSSREVTLIHSPLKKLDQVRATSDISIASCLEIGVTNIIYSMTKLWLIENIEQLLYLSYRLKIDLFLVARSWLIKSSDLNWSGLRDLLLHPDILKTFLKETGIFPGSSNAFRGGNSLDILISNFATTCIKQIITQRDFGVALFCTTTNVNVLRVILIWIKSSSLIAYFDKPARLQDCIKRIKKVITLCTKQDEFRLEEFILSLNSVRQEFKKYPSPLDYPIVLSQEGAEPWVKFKLPMSIKPSVFDHLSIHIKSDEDKSSVLDNIGRLSIINVNRVNKIVDRDVLIPSEEPIDLRCLSTKRVDLRDDQPYLEHMIKITGAYSSSHYKFISLLYQEGLHSVKTALCLGDGDGGVTRLLSVTQPAETLWYNSLIDISTFPPHRAIGYIPPELLGLPNLQKIRGIDLCIKYGGDFTDPDYQELLLRDIGETPLDLVVMDAETGKEFSIDMVMKMVNSVIVVCKRNTGTPVVIFKTYMQNIGYLDIIINQFLLLADSVKLVTPLMSSFNSQECFIIFKAIRKPKHKLSTSSYWKSNYSFQEEIGPEIPQLSSVHNTKFLTSKKVLQEGVILNKYFESLGYISSLSQSLQILTGDHLDYGKFLVNRLTSLAMTAELINNIILNRMESYGQIILGSKISRSQYQMRGTTGPESKDLNIMCSFLFNIKLMILGARGAQITDLVFDMPIQIKHKGQVVYQWVPEYREWMKKFGRAWYKYYGWILQDSEFRHLIHAA</sequence>
<feature type="domain" description="Mononegavirus-type SAM-dependent 2'-O-MTase" evidence="23">
    <location>
        <begin position="1748"/>
        <end position="1944"/>
    </location>
</feature>
<dbReference type="EC" id="2.7.7.88" evidence="21"/>
<dbReference type="InterPro" id="IPR016269">
    <property type="entry name" value="RNA-dir_pol_paramyxovirus"/>
</dbReference>
<evidence type="ECO:0000256" key="8">
    <source>
        <dbReference type="ARBA" id="ARBA00022695"/>
    </source>
</evidence>
<keyword evidence="11 21" id="KW-0067">ATP-binding</keyword>
<evidence type="ECO:0000256" key="9">
    <source>
        <dbReference type="ARBA" id="ARBA00022741"/>
    </source>
</evidence>
<evidence type="ECO:0000256" key="14">
    <source>
        <dbReference type="ARBA" id="ARBA00023042"/>
    </source>
</evidence>
<dbReference type="GO" id="GO:0030430">
    <property type="term" value="C:host cell cytoplasm"/>
    <property type="evidence" value="ECO:0007669"/>
    <property type="project" value="UniProtKB-SubCell"/>
</dbReference>
<keyword evidence="8 21" id="KW-0548">Nucleotidyltransferase</keyword>
<evidence type="ECO:0000313" key="25">
    <source>
        <dbReference type="Proteomes" id="UP001157370"/>
    </source>
</evidence>
<keyword evidence="15" id="KW-0511">Multifunctional enzyme</keyword>
<dbReference type="Pfam" id="PF00946">
    <property type="entry name" value="Mononeg_RNA_pol"/>
    <property type="match status" value="1"/>
</dbReference>
<name>A0AAX1PCV8_9MONO</name>
<keyword evidence="7 21" id="KW-0949">S-adenosyl-L-methionine</keyword>
<dbReference type="GO" id="GO:0005524">
    <property type="term" value="F:ATP binding"/>
    <property type="evidence" value="ECO:0007669"/>
    <property type="project" value="UniProtKB-KW"/>
</dbReference>
<dbReference type="EC" id="3.6.1.-" evidence="21"/>
<keyword evidence="25" id="KW-1185">Reference proteome</keyword>
<keyword evidence="3 21" id="KW-0696">RNA-directed RNA polymerase</keyword>
<evidence type="ECO:0000256" key="18">
    <source>
        <dbReference type="ARBA" id="ARBA00047332"/>
    </source>
</evidence>
<dbReference type="InterPro" id="IPR039530">
    <property type="entry name" value="L_methyltransferase_rhabdo"/>
</dbReference>
<dbReference type="InterPro" id="IPR026890">
    <property type="entry name" value="Mononeg_mRNAcap"/>
</dbReference>
<dbReference type="Proteomes" id="UP001157370">
    <property type="component" value="Segment"/>
</dbReference>
<comment type="function">
    <text evidence="21">RNA-directed RNA polymerase that catalyzes the transcription of viral mRNAs, their capping and polyadenylation. The template is composed of the viral RNA tightly encapsidated by the nucleoprotein (N). The viral polymerase binds to the genomic RNA at the 3' leader promoter, and transcribes subsequently all viral mRNAs with a decreasing efficiency. The first gene is the most transcribed, and the last the least transcribed. The viral phosphoprotein acts as a processivity factor. Capping is concomitant with initiation of mRNA transcription. Indeed, a GDP polyribonucleotidyl transferase (PRNTase) adds the cap structure when the nascent RNA chain length has reached few nucleotides. Ribose 2'-O methylation of viral mRNA cap precedes and facilitates subsequent guanine-N-7 methylation, both activities being carried by the viral polymerase. Polyadenylation of mRNAs occur by a stuttering mechanism at a slipery stop site present at the end viral genes. After finishing transcription of a mRNA, the polymerase can resume transcription of the downstream gene.</text>
</comment>
<evidence type="ECO:0000256" key="1">
    <source>
        <dbReference type="ARBA" id="ARBA00003132"/>
    </source>
</evidence>
<keyword evidence="5 21" id="KW-0507">mRNA processing</keyword>
<keyword evidence="21" id="KW-1035">Host cytoplasm</keyword>
<evidence type="ECO:0000256" key="15">
    <source>
        <dbReference type="ARBA" id="ARBA00023268"/>
    </source>
</evidence>
<dbReference type="KEGG" id="vg:80544047"/>
<evidence type="ECO:0000256" key="3">
    <source>
        <dbReference type="ARBA" id="ARBA00022484"/>
    </source>
</evidence>
<evidence type="ECO:0000313" key="24">
    <source>
        <dbReference type="EMBL" id="QXV86525.1"/>
    </source>
</evidence>
<dbReference type="RefSeq" id="YP_010805183.1">
    <property type="nucleotide sequence ID" value="NC_077113.1"/>
</dbReference>
<dbReference type="PIRSF" id="PIRSF000830">
    <property type="entry name" value="RNA_pol_ParamyxoV"/>
    <property type="match status" value="1"/>
</dbReference>
<comment type="catalytic activity">
    <reaction evidence="19">
        <text>a 5'-end (5'-triphosphoguanosine)-adenylyl-adenylyl-cytidylyl-adenosine in mRNA + 2 S-adenosyl-L-methionine = a 5'-end (N(7)-methyl 5'-triphosphoguanosine)-(2'-O-methyladenylyl)-adenylyl-cytidylyl-adenosine in mRNA + 2 S-adenosyl-L-homocysteine + H(+)</text>
        <dbReference type="Rhea" id="RHEA:65376"/>
        <dbReference type="Rhea" id="RHEA-COMP:16797"/>
        <dbReference type="Rhea" id="RHEA-COMP:16798"/>
        <dbReference type="ChEBI" id="CHEBI:15378"/>
        <dbReference type="ChEBI" id="CHEBI:57856"/>
        <dbReference type="ChEBI" id="CHEBI:59789"/>
        <dbReference type="ChEBI" id="CHEBI:156483"/>
        <dbReference type="ChEBI" id="CHEBI:156484"/>
        <dbReference type="EC" id="2.1.1.375"/>
    </reaction>
</comment>
<evidence type="ECO:0000256" key="21">
    <source>
        <dbReference type="PIRNR" id="PIRNR000830"/>
    </source>
</evidence>
<evidence type="ECO:0000256" key="20">
    <source>
        <dbReference type="ARBA" id="ARBA00048548"/>
    </source>
</evidence>
<comment type="subcellular location">
    <subcellularLocation>
        <location evidence="21">Virion</location>
    </subcellularLocation>
    <subcellularLocation>
        <location evidence="21">Host cytoplasm</location>
    </subcellularLocation>
</comment>
<protein>
    <recommendedName>
        <fullName evidence="21">RNA-directed RNA polymerase L</fullName>
        <shortName evidence="21">Protein L</shortName>
    </recommendedName>
    <alternativeName>
        <fullName evidence="21">Large structural protein</fullName>
    </alternativeName>
    <alternativeName>
        <fullName evidence="21">Replicase</fullName>
    </alternativeName>
    <alternativeName>
        <fullName evidence="21">Transcriptase</fullName>
    </alternativeName>
    <domain>
        <recommendedName>
            <fullName evidence="21">RNA-directed RNA polymerase</fullName>
            <ecNumber evidence="21">2.7.7.48</ecNumber>
        </recommendedName>
    </domain>
    <domain>
        <recommendedName>
            <fullName evidence="21">GTP phosphohydrolase</fullName>
            <ecNumber evidence="21">3.6.1.-</ecNumber>
        </recommendedName>
    </domain>
    <domain>
        <recommendedName>
            <fullName evidence="21">GDP polyribonucleotidyltransferase</fullName>
            <ecNumber evidence="21">2.7.7.88</ecNumber>
        </recommendedName>
        <alternativeName>
            <fullName evidence="21">PRNTase</fullName>
        </alternativeName>
    </domain>
    <domain>
        <recommendedName>
            <fullName evidence="21">mRNA (nucleoside-2'-O-)-methyltransferase</fullName>
            <shortName evidence="21">N1-2'-O-MTase</shortName>
            <ecNumber evidence="21">2.1.1.-</ecNumber>
        </recommendedName>
    </domain>
    <domain>
        <recommendedName>
            <fullName evidence="21">mRNA (guanine-N(7)-)-methyltransferase</fullName>
            <shortName evidence="21">G-N7-MTase</shortName>
        </recommendedName>
    </domain>
</protein>
<evidence type="ECO:0000259" key="22">
    <source>
        <dbReference type="PROSITE" id="PS50526"/>
    </source>
</evidence>
<keyword evidence="13 21" id="KW-0693">Viral RNA replication</keyword>
<dbReference type="Pfam" id="PF14314">
    <property type="entry name" value="Methyltrans_Mon_2nd"/>
    <property type="match status" value="1"/>
</dbReference>
<evidence type="ECO:0000256" key="2">
    <source>
        <dbReference type="ARBA" id="ARBA00007934"/>
    </source>
</evidence>
<evidence type="ECO:0000256" key="10">
    <source>
        <dbReference type="ARBA" id="ARBA00022801"/>
    </source>
</evidence>
<dbReference type="GO" id="GO:0004482">
    <property type="term" value="F:mRNA 5'-cap (guanine-N7-)-methyltransferase activity"/>
    <property type="evidence" value="ECO:0007669"/>
    <property type="project" value="InterPro"/>
</dbReference>
<comment type="catalytic activity">
    <reaction evidence="16">
        <text>a 5'-end triphospho-adenylyl-adenylyl-cytidylyl-adenosine in mRNA + GDP + H(+) = a 5'-end (5'-triphosphoguanosine)-adenylyl-adenylyl-cytidylyl-adenosine in mRNA + diphosphate</text>
        <dbReference type="Rhea" id="RHEA:65436"/>
        <dbReference type="Rhea" id="RHEA-COMP:16797"/>
        <dbReference type="Rhea" id="RHEA-COMP:16799"/>
        <dbReference type="ChEBI" id="CHEBI:15378"/>
        <dbReference type="ChEBI" id="CHEBI:33019"/>
        <dbReference type="ChEBI" id="CHEBI:58189"/>
        <dbReference type="ChEBI" id="CHEBI:156484"/>
        <dbReference type="ChEBI" id="CHEBI:156503"/>
        <dbReference type="EC" id="2.7.7.88"/>
    </reaction>
</comment>
<evidence type="ECO:0000256" key="11">
    <source>
        <dbReference type="ARBA" id="ARBA00022840"/>
    </source>
</evidence>
<proteinExistence type="inferred from homology"/>
<dbReference type="PROSITE" id="PS50526">
    <property type="entry name" value="RDRP_SSRNA_NEG_NONSEG"/>
    <property type="match status" value="1"/>
</dbReference>
<dbReference type="Pfam" id="PF14318">
    <property type="entry name" value="Mononeg_mRNAcap"/>
    <property type="match status" value="1"/>
</dbReference>
<evidence type="ECO:0000256" key="4">
    <source>
        <dbReference type="ARBA" id="ARBA00022603"/>
    </source>
</evidence>
<dbReference type="GO" id="GO:0003968">
    <property type="term" value="F:RNA-directed RNA polymerase activity"/>
    <property type="evidence" value="ECO:0007669"/>
    <property type="project" value="UniProtKB-KW"/>
</dbReference>
<comment type="catalytic activity">
    <reaction evidence="21">
        <text>RNA(n) + a ribonucleoside 5'-triphosphate = RNA(n+1) + diphosphate</text>
        <dbReference type="Rhea" id="RHEA:21248"/>
        <dbReference type="Rhea" id="RHEA-COMP:14527"/>
        <dbReference type="Rhea" id="RHEA-COMP:17342"/>
        <dbReference type="ChEBI" id="CHEBI:33019"/>
        <dbReference type="ChEBI" id="CHEBI:61557"/>
        <dbReference type="ChEBI" id="CHEBI:140395"/>
        <dbReference type="EC" id="2.7.7.48"/>
    </reaction>
</comment>
<comment type="catalytic activity">
    <reaction evidence="18 21">
        <text>a 5'-end (5'-triphosphoguanosine)-adenylyl-adenylyl-cytidylyl-adenosine in mRNA + S-adenosyl-L-methionine = a 5'-end (5'-triphosphoguanosine)-(2'-O-methyladenylyl)-adenylyl-cytidylyl-adenosine in mRNA + S-adenosyl-L-homocysteine + H(+)</text>
        <dbReference type="Rhea" id="RHEA:65380"/>
        <dbReference type="Rhea" id="RHEA-COMP:16797"/>
        <dbReference type="Rhea" id="RHEA-COMP:16801"/>
        <dbReference type="ChEBI" id="CHEBI:15378"/>
        <dbReference type="ChEBI" id="CHEBI:57856"/>
        <dbReference type="ChEBI" id="CHEBI:59789"/>
        <dbReference type="ChEBI" id="CHEBI:156482"/>
        <dbReference type="ChEBI" id="CHEBI:156484"/>
    </reaction>
</comment>
<keyword evidence="10" id="KW-0378">Hydrolase</keyword>
<dbReference type="GO" id="GO:0016787">
    <property type="term" value="F:hydrolase activity"/>
    <property type="evidence" value="ECO:0007669"/>
    <property type="project" value="UniProtKB-KW"/>
</dbReference>
<evidence type="ECO:0000256" key="19">
    <source>
        <dbReference type="ARBA" id="ARBA00047370"/>
    </source>
</evidence>